<sequence length="515" mass="57248">MNESERNMLGLLEKNDGDDDTIKMNNLFDENKNEENTGEDKNDIKMDDNDDDDDDDDADLKIDFHTKTIFCIDCFHDRWLVTGGEDKRALLYDLDIYDIEPTYCVTGHVDSVIFVRFNSSGIFLASGDLSGKIILTDICRLSNICEINECSRLDWLEWHNEADLLFAGAGNGIIWVFCVSHIGVSTVKVFAEGSGSSGSTGKVLGDGHRLLAAFSDGTIRLWSLLDQKSSAISIGILSSCVDAHKLFPLAAIGGRDGKCVIINTLKDKIVRLIEVSEVVGKNEKIGNFDLESDESKSNSVECVRFSDFKDKWLAIGTSGGILIIYDINTGCIRHKCDHGGQALIACRWFYTTDGNRCVITASLNGVIRIWDAKTGEKAFFVSVILTLLQLFIRTDLYLPGMLLDISLKFFSPGATIPNQFMLIVLYFPAPDLIRENEGSLSWFNGTLSGHNGIFQRMLKGARSLGRVIAEELHGGGEEIFDMAFSFSSRRIFTVSIKGFLRIYDLPSQVFRGFML</sequence>
<proteinExistence type="predicted"/>
<dbReference type="EMBL" id="UYYG01001151">
    <property type="protein sequence ID" value="VDN54912.1"/>
    <property type="molecule type" value="Genomic_DNA"/>
</dbReference>
<dbReference type="Gene3D" id="2.130.10.10">
    <property type="entry name" value="YVTN repeat-like/Quinoprotein amine dehydrogenase"/>
    <property type="match status" value="1"/>
</dbReference>
<dbReference type="Proteomes" id="UP000274756">
    <property type="component" value="Unassembled WGS sequence"/>
</dbReference>
<keyword evidence="1" id="KW-0853">WD repeat</keyword>
<keyword evidence="2" id="KW-0677">Repeat</keyword>
<dbReference type="InterPro" id="IPR051179">
    <property type="entry name" value="WD_repeat_multifunction"/>
</dbReference>
<accession>A0A0N4U1N3</accession>
<dbReference type="STRING" id="318479.A0A0N4U1N3"/>
<feature type="region of interest" description="Disordered" evidence="3">
    <location>
        <begin position="1"/>
        <end position="52"/>
    </location>
</feature>
<reference evidence="7" key="1">
    <citation type="submission" date="2017-02" db="UniProtKB">
        <authorList>
            <consortium name="WormBaseParasite"/>
        </authorList>
    </citation>
    <scope>IDENTIFICATION</scope>
</reference>
<feature type="compositionally biased region" description="Basic and acidic residues" evidence="3">
    <location>
        <begin position="29"/>
        <end position="47"/>
    </location>
</feature>
<dbReference type="SMART" id="SM00320">
    <property type="entry name" value="WD40"/>
    <property type="match status" value="6"/>
</dbReference>
<name>A0A0N4U1N3_DRAME</name>
<dbReference type="SUPFAM" id="SSF50978">
    <property type="entry name" value="WD40 repeat-like"/>
    <property type="match status" value="1"/>
</dbReference>
<evidence type="ECO:0000313" key="5">
    <source>
        <dbReference type="Proteomes" id="UP000038040"/>
    </source>
</evidence>
<evidence type="ECO:0000313" key="7">
    <source>
        <dbReference type="WBParaSite" id="DME_0000052501-mRNA-1"/>
    </source>
</evidence>
<dbReference type="WBParaSite" id="DME_0000052501-mRNA-1">
    <property type="protein sequence ID" value="DME_0000052501-mRNA-1"/>
    <property type="gene ID" value="DME_0000052501"/>
</dbReference>
<gene>
    <name evidence="4" type="ORF">DME_LOCUS4885</name>
</gene>
<evidence type="ECO:0000256" key="2">
    <source>
        <dbReference type="ARBA" id="ARBA00022737"/>
    </source>
</evidence>
<dbReference type="AlphaFoldDB" id="A0A0N4U1N3"/>
<keyword evidence="6" id="KW-1185">Reference proteome</keyword>
<dbReference type="Proteomes" id="UP000038040">
    <property type="component" value="Unplaced"/>
</dbReference>
<organism evidence="5 7">
    <name type="scientific">Dracunculus medinensis</name>
    <name type="common">Guinea worm</name>
    <dbReference type="NCBI Taxonomy" id="318479"/>
    <lineage>
        <taxon>Eukaryota</taxon>
        <taxon>Metazoa</taxon>
        <taxon>Ecdysozoa</taxon>
        <taxon>Nematoda</taxon>
        <taxon>Chromadorea</taxon>
        <taxon>Rhabditida</taxon>
        <taxon>Spirurina</taxon>
        <taxon>Dracunculoidea</taxon>
        <taxon>Dracunculidae</taxon>
        <taxon>Dracunculus</taxon>
    </lineage>
</organism>
<dbReference type="PANTHER" id="PTHR19857">
    <property type="entry name" value="MITOCHONDRIAL DIVISION PROTEIN 1-RELATED"/>
    <property type="match status" value="1"/>
</dbReference>
<evidence type="ECO:0000313" key="6">
    <source>
        <dbReference type="Proteomes" id="UP000274756"/>
    </source>
</evidence>
<evidence type="ECO:0000313" key="4">
    <source>
        <dbReference type="EMBL" id="VDN54912.1"/>
    </source>
</evidence>
<reference evidence="4 6" key="2">
    <citation type="submission" date="2018-11" db="EMBL/GenBank/DDBJ databases">
        <authorList>
            <consortium name="Pathogen Informatics"/>
        </authorList>
    </citation>
    <scope>NUCLEOTIDE SEQUENCE [LARGE SCALE GENOMIC DNA]</scope>
</reference>
<protein>
    <submittedName>
        <fullName evidence="7">WD_REPEATS_REGION domain-containing protein</fullName>
    </submittedName>
</protein>
<dbReference type="PANTHER" id="PTHR19857:SF8">
    <property type="entry name" value="ANGIO-ASSOCIATED MIGRATORY CELL PROTEIN"/>
    <property type="match status" value="1"/>
</dbReference>
<evidence type="ECO:0000256" key="1">
    <source>
        <dbReference type="ARBA" id="ARBA00022574"/>
    </source>
</evidence>
<dbReference type="InterPro" id="IPR001680">
    <property type="entry name" value="WD40_rpt"/>
</dbReference>
<dbReference type="InterPro" id="IPR036322">
    <property type="entry name" value="WD40_repeat_dom_sf"/>
</dbReference>
<dbReference type="InterPro" id="IPR015943">
    <property type="entry name" value="WD40/YVTN_repeat-like_dom_sf"/>
</dbReference>
<dbReference type="Pfam" id="PF00400">
    <property type="entry name" value="WD40"/>
    <property type="match status" value="2"/>
</dbReference>
<evidence type="ECO:0000256" key="3">
    <source>
        <dbReference type="SAM" id="MobiDB-lite"/>
    </source>
</evidence>
<dbReference type="OrthoDB" id="586585at2759"/>